<dbReference type="GO" id="GO:0003677">
    <property type="term" value="F:DNA binding"/>
    <property type="evidence" value="ECO:0007669"/>
    <property type="project" value="InterPro"/>
</dbReference>
<dbReference type="GO" id="GO:0000981">
    <property type="term" value="F:DNA-binding transcription factor activity, RNA polymerase II-specific"/>
    <property type="evidence" value="ECO:0007669"/>
    <property type="project" value="InterPro"/>
</dbReference>
<dbReference type="GeneID" id="37228213"/>
<reference evidence="7 8" key="1">
    <citation type="submission" date="2018-02" db="EMBL/GenBank/DDBJ databases">
        <title>The genomes of Aspergillus section Nigri reveals drivers in fungal speciation.</title>
        <authorList>
            <consortium name="DOE Joint Genome Institute"/>
            <person name="Vesth T.C."/>
            <person name="Nybo J."/>
            <person name="Theobald S."/>
            <person name="Brandl J."/>
            <person name="Frisvad J.C."/>
            <person name="Nielsen K.F."/>
            <person name="Lyhne E.K."/>
            <person name="Kogle M.E."/>
            <person name="Kuo A."/>
            <person name="Riley R."/>
            <person name="Clum A."/>
            <person name="Nolan M."/>
            <person name="Lipzen A."/>
            <person name="Salamov A."/>
            <person name="Henrissat B."/>
            <person name="Wiebenga A."/>
            <person name="De vries R.P."/>
            <person name="Grigoriev I.V."/>
            <person name="Mortensen U.H."/>
            <person name="Andersen M.R."/>
            <person name="Baker S.E."/>
        </authorList>
    </citation>
    <scope>NUCLEOTIDE SEQUENCE [LARGE SCALE GENOMIC DNA]</scope>
    <source>
        <strain evidence="7 8">CBS 121593</strain>
    </source>
</reference>
<evidence type="ECO:0000256" key="1">
    <source>
        <dbReference type="ARBA" id="ARBA00004123"/>
    </source>
</evidence>
<dbReference type="OrthoDB" id="270167at2759"/>
<evidence type="ECO:0000256" key="2">
    <source>
        <dbReference type="ARBA" id="ARBA00022723"/>
    </source>
</evidence>
<keyword evidence="2" id="KW-0479">Metal-binding</keyword>
<dbReference type="GO" id="GO:0008270">
    <property type="term" value="F:zinc ion binding"/>
    <property type="evidence" value="ECO:0007669"/>
    <property type="project" value="InterPro"/>
</dbReference>
<name>A0A395GRY0_9EURO</name>
<accession>A0A395GRY0</accession>
<dbReference type="InterPro" id="IPR007219">
    <property type="entry name" value="XnlR_reg_dom"/>
</dbReference>
<keyword evidence="8" id="KW-1185">Reference proteome</keyword>
<organism evidence="7 8">
    <name type="scientific">Aspergillus ibericus CBS 121593</name>
    <dbReference type="NCBI Taxonomy" id="1448316"/>
    <lineage>
        <taxon>Eukaryota</taxon>
        <taxon>Fungi</taxon>
        <taxon>Dikarya</taxon>
        <taxon>Ascomycota</taxon>
        <taxon>Pezizomycotina</taxon>
        <taxon>Eurotiomycetes</taxon>
        <taxon>Eurotiomycetidae</taxon>
        <taxon>Eurotiales</taxon>
        <taxon>Aspergillaceae</taxon>
        <taxon>Aspergillus</taxon>
        <taxon>Aspergillus subgen. Circumdati</taxon>
    </lineage>
</organism>
<dbReference type="PANTHER" id="PTHR47338">
    <property type="entry name" value="ZN(II)2CYS6 TRANSCRIPTION FACTOR (EUROFUNG)-RELATED"/>
    <property type="match status" value="1"/>
</dbReference>
<protein>
    <recommendedName>
        <fullName evidence="6">Xylanolytic transcriptional activator regulatory domain-containing protein</fullName>
    </recommendedName>
</protein>
<feature type="domain" description="Xylanolytic transcriptional activator regulatory" evidence="6">
    <location>
        <begin position="114"/>
        <end position="190"/>
    </location>
</feature>
<dbReference type="Proteomes" id="UP000249402">
    <property type="component" value="Unassembled WGS sequence"/>
</dbReference>
<dbReference type="InterPro" id="IPR050815">
    <property type="entry name" value="TF_fung"/>
</dbReference>
<dbReference type="CDD" id="cd12148">
    <property type="entry name" value="fungal_TF_MHR"/>
    <property type="match status" value="1"/>
</dbReference>
<sequence length="263" mass="30112">MNKHKQQLVDMAEIFLSSCQRWVAILHKATVRERYRNLQVHGSRDFFLLLLAMGMITRPLMSGNKPDFLRESMYEAVKQLFWDKDSVARPSVTLIQTGVLLSVYEYGHGLLNPSYVTISVCSSMAQVIGLCSPLQAPSLPRLGSPSSQDEVLHTWWGIVIHERMISLKSHLPIRHLHMQDPKVMDNKLLEAELHTIMPKLAIDSHYAAFYLPARAAIWSDCVLEIVQSPIVSSEESRLRFRIVDRGLVHFLRILVQLENEDML</sequence>
<dbReference type="Pfam" id="PF04082">
    <property type="entry name" value="Fungal_trans"/>
    <property type="match status" value="1"/>
</dbReference>
<proteinExistence type="predicted"/>
<keyword evidence="3" id="KW-0805">Transcription regulation</keyword>
<evidence type="ECO:0000313" key="8">
    <source>
        <dbReference type="Proteomes" id="UP000249402"/>
    </source>
</evidence>
<evidence type="ECO:0000259" key="6">
    <source>
        <dbReference type="SMART" id="SM00906"/>
    </source>
</evidence>
<keyword evidence="5" id="KW-0539">Nucleus</keyword>
<gene>
    <name evidence="7" type="ORF">BO80DRAFT_480525</name>
</gene>
<dbReference type="GO" id="GO:0006351">
    <property type="term" value="P:DNA-templated transcription"/>
    <property type="evidence" value="ECO:0007669"/>
    <property type="project" value="InterPro"/>
</dbReference>
<dbReference type="RefSeq" id="XP_025572460.1">
    <property type="nucleotide sequence ID" value="XM_025723348.1"/>
</dbReference>
<keyword evidence="4" id="KW-0804">Transcription</keyword>
<evidence type="ECO:0000313" key="7">
    <source>
        <dbReference type="EMBL" id="RAK98132.1"/>
    </source>
</evidence>
<evidence type="ECO:0000256" key="4">
    <source>
        <dbReference type="ARBA" id="ARBA00023163"/>
    </source>
</evidence>
<dbReference type="GO" id="GO:0005634">
    <property type="term" value="C:nucleus"/>
    <property type="evidence" value="ECO:0007669"/>
    <property type="project" value="UniProtKB-SubCell"/>
</dbReference>
<dbReference type="VEuPathDB" id="FungiDB:BO80DRAFT_480525"/>
<evidence type="ECO:0000256" key="5">
    <source>
        <dbReference type="ARBA" id="ARBA00023242"/>
    </source>
</evidence>
<evidence type="ECO:0000256" key="3">
    <source>
        <dbReference type="ARBA" id="ARBA00023015"/>
    </source>
</evidence>
<dbReference type="AlphaFoldDB" id="A0A395GRY0"/>
<dbReference type="EMBL" id="KZ824456">
    <property type="protein sequence ID" value="RAK98132.1"/>
    <property type="molecule type" value="Genomic_DNA"/>
</dbReference>
<comment type="subcellular location">
    <subcellularLocation>
        <location evidence="1">Nucleus</location>
    </subcellularLocation>
</comment>
<dbReference type="SMART" id="SM00906">
    <property type="entry name" value="Fungal_trans"/>
    <property type="match status" value="1"/>
</dbReference>
<dbReference type="PANTHER" id="PTHR47338:SF20">
    <property type="entry name" value="ZN(II)2CYS6 TRANSCRIPTION FACTOR (EUROFUNG)"/>
    <property type="match status" value="1"/>
</dbReference>